<evidence type="ECO:0000313" key="9">
    <source>
        <dbReference type="Proteomes" id="UP000469440"/>
    </source>
</evidence>
<dbReference type="InterPro" id="IPR020568">
    <property type="entry name" value="Ribosomal_Su5_D2-typ_SF"/>
</dbReference>
<dbReference type="Gene3D" id="3.30.230.10">
    <property type="match status" value="1"/>
</dbReference>
<accession>A0A6N8I2F2</accession>
<feature type="domain" description="Galactokinase N-terminal" evidence="7">
    <location>
        <begin position="42"/>
        <end position="91"/>
    </location>
</feature>
<dbReference type="InterPro" id="IPR006206">
    <property type="entry name" value="Mevalonate/galactokinase"/>
</dbReference>
<dbReference type="PANTHER" id="PTHR10457:SF7">
    <property type="entry name" value="GALACTOKINASE-RELATED"/>
    <property type="match status" value="1"/>
</dbReference>
<dbReference type="PANTHER" id="PTHR10457">
    <property type="entry name" value="MEVALONATE KINASE/GALACTOKINASE"/>
    <property type="match status" value="1"/>
</dbReference>
<gene>
    <name evidence="8" type="primary">galK</name>
    <name evidence="8" type="ORF">CAFE_28810</name>
</gene>
<comment type="similarity">
    <text evidence="1">Belongs to the GHMP kinase family. GalK subfamily.</text>
</comment>
<keyword evidence="4 8" id="KW-0418">Kinase</keyword>
<evidence type="ECO:0000256" key="2">
    <source>
        <dbReference type="ARBA" id="ARBA00022679"/>
    </source>
</evidence>
<dbReference type="PRINTS" id="PR00959">
    <property type="entry name" value="MEVGALKINASE"/>
</dbReference>
<dbReference type="GO" id="GO:0006012">
    <property type="term" value="P:galactose metabolic process"/>
    <property type="evidence" value="ECO:0007669"/>
    <property type="project" value="InterPro"/>
</dbReference>
<dbReference type="GO" id="GO:0005829">
    <property type="term" value="C:cytosol"/>
    <property type="evidence" value="ECO:0007669"/>
    <property type="project" value="TreeGrafter"/>
</dbReference>
<dbReference type="Proteomes" id="UP000469440">
    <property type="component" value="Unassembled WGS sequence"/>
</dbReference>
<dbReference type="SUPFAM" id="SSF54211">
    <property type="entry name" value="Ribosomal protein S5 domain 2-like"/>
    <property type="match status" value="1"/>
</dbReference>
<protein>
    <submittedName>
        <fullName evidence="8">Galactokinase</fullName>
        <ecNumber evidence="8">2.7.1.6</ecNumber>
    </submittedName>
</protein>
<evidence type="ECO:0000259" key="6">
    <source>
        <dbReference type="Pfam" id="PF00288"/>
    </source>
</evidence>
<dbReference type="Pfam" id="PF10509">
    <property type="entry name" value="GalKase_gal_bdg"/>
    <property type="match status" value="1"/>
</dbReference>
<keyword evidence="5" id="KW-0067">ATP-binding</keyword>
<dbReference type="InterPro" id="IPR036554">
    <property type="entry name" value="GHMP_kinase_C_sf"/>
</dbReference>
<dbReference type="InterPro" id="IPR019539">
    <property type="entry name" value="GalKase_N"/>
</dbReference>
<sequence>MKSNDARKVLGEKKFHETLKERYGVGEERAETCRLRLLRAVEKFEELFGADREIRVYSAPGRTEIGGNHTDHQGGRVLAAGVDLDAVGVASAGGNGITVHSEGFSPDRLNPAELMPRAGEEGSSAALIRGICAGMAAQGRKIGGFRAYTQSDVLPGSGLSSSAAFEVLIGRIADDLFGSGDADPVRIAQIGQDAENRYFGKPCGLMDQTACAVGGFAMIDFQDAKQPAVEKIPFDFSGCGYRLCIIDTKGSHAGLTADYAAIPEEMRRVAACFGKTLLSQVLEEEFYADLARVRSQTGDRAVLRAIHFFGDNRRVARQAAALRENRFADFLALVRESGRSSFMYLQNVYSPSRVEEQGVALGLALCERLLSGCGGAWRLHGGGFAGTVQAYVPKKEFDGFRREAEAVFGPGSCVPLAVRTAGAIRIL</sequence>
<comment type="caution">
    <text evidence="8">The sequence shown here is derived from an EMBL/GenBank/DDBJ whole genome shotgun (WGS) entry which is preliminary data.</text>
</comment>
<keyword evidence="3" id="KW-0547">Nucleotide-binding</keyword>
<dbReference type="InterPro" id="IPR014721">
    <property type="entry name" value="Ribsml_uS5_D2-typ_fold_subgr"/>
</dbReference>
<evidence type="ECO:0000256" key="3">
    <source>
        <dbReference type="ARBA" id="ARBA00022741"/>
    </source>
</evidence>
<dbReference type="PIRSF" id="PIRSF000530">
    <property type="entry name" value="Galactokinase"/>
    <property type="match status" value="1"/>
</dbReference>
<organism evidence="8 9">
    <name type="scientific">Caproicibacter fermentans</name>
    <dbReference type="NCBI Taxonomy" id="2576756"/>
    <lineage>
        <taxon>Bacteria</taxon>
        <taxon>Bacillati</taxon>
        <taxon>Bacillota</taxon>
        <taxon>Clostridia</taxon>
        <taxon>Eubacteriales</taxon>
        <taxon>Acutalibacteraceae</taxon>
        <taxon>Caproicibacter</taxon>
    </lineage>
</organism>
<dbReference type="PROSITE" id="PS00627">
    <property type="entry name" value="GHMP_KINASES_ATP"/>
    <property type="match status" value="1"/>
</dbReference>
<dbReference type="RefSeq" id="WP_066646932.1">
    <property type="nucleotide sequence ID" value="NZ_VWXL01000084.1"/>
</dbReference>
<feature type="domain" description="GHMP kinase N-terminal" evidence="6">
    <location>
        <begin position="139"/>
        <end position="215"/>
    </location>
</feature>
<reference evidence="8 9" key="1">
    <citation type="submission" date="2019-09" db="EMBL/GenBank/DDBJ databases">
        <title>Genome sequence of Clostridium sp. EA1.</title>
        <authorList>
            <person name="Poehlein A."/>
            <person name="Bengelsdorf F.R."/>
            <person name="Daniel R."/>
        </authorList>
    </citation>
    <scope>NUCLEOTIDE SEQUENCE [LARGE SCALE GENOMIC DNA]</scope>
    <source>
        <strain evidence="8 9">EA1</strain>
    </source>
</reference>
<dbReference type="InterPro" id="IPR006203">
    <property type="entry name" value="GHMP_knse_ATP-bd_CS"/>
</dbReference>
<evidence type="ECO:0000256" key="4">
    <source>
        <dbReference type="ARBA" id="ARBA00022777"/>
    </source>
</evidence>
<evidence type="ECO:0000256" key="1">
    <source>
        <dbReference type="ARBA" id="ARBA00006566"/>
    </source>
</evidence>
<dbReference type="SUPFAM" id="SSF55060">
    <property type="entry name" value="GHMP Kinase, C-terminal domain"/>
    <property type="match status" value="1"/>
</dbReference>
<dbReference type="EC" id="2.7.1.6" evidence="8"/>
<keyword evidence="9" id="KW-1185">Reference proteome</keyword>
<dbReference type="PRINTS" id="PR00473">
    <property type="entry name" value="GALCTOKINASE"/>
</dbReference>
<dbReference type="EMBL" id="VWXL01000084">
    <property type="protein sequence ID" value="MVB12149.1"/>
    <property type="molecule type" value="Genomic_DNA"/>
</dbReference>
<dbReference type="OrthoDB" id="250531at2"/>
<dbReference type="InterPro" id="IPR006204">
    <property type="entry name" value="GHMP_kinase_N_dom"/>
</dbReference>
<evidence type="ECO:0000256" key="5">
    <source>
        <dbReference type="ARBA" id="ARBA00022840"/>
    </source>
</evidence>
<dbReference type="GO" id="GO:0005524">
    <property type="term" value="F:ATP binding"/>
    <property type="evidence" value="ECO:0007669"/>
    <property type="project" value="UniProtKB-KW"/>
</dbReference>
<name>A0A6N8I2F2_9FIRM</name>
<keyword evidence="2 8" id="KW-0808">Transferase</keyword>
<evidence type="ECO:0000313" key="8">
    <source>
        <dbReference type="EMBL" id="MVB12149.1"/>
    </source>
</evidence>
<dbReference type="InterPro" id="IPR000705">
    <property type="entry name" value="Galactokinase"/>
</dbReference>
<dbReference type="Pfam" id="PF00288">
    <property type="entry name" value="GHMP_kinases_N"/>
    <property type="match status" value="1"/>
</dbReference>
<dbReference type="GO" id="GO:0004335">
    <property type="term" value="F:galactokinase activity"/>
    <property type="evidence" value="ECO:0007669"/>
    <property type="project" value="UniProtKB-EC"/>
</dbReference>
<proteinExistence type="inferred from homology"/>
<evidence type="ECO:0000259" key="7">
    <source>
        <dbReference type="Pfam" id="PF10509"/>
    </source>
</evidence>
<dbReference type="AlphaFoldDB" id="A0A6N8I2F2"/>
<dbReference type="Gene3D" id="3.30.70.890">
    <property type="entry name" value="GHMP kinase, C-terminal domain"/>
    <property type="match status" value="1"/>
</dbReference>